<evidence type="ECO:0000256" key="2">
    <source>
        <dbReference type="ARBA" id="ARBA00022692"/>
    </source>
</evidence>
<feature type="transmembrane region" description="Helical" evidence="5">
    <location>
        <begin position="12"/>
        <end position="32"/>
    </location>
</feature>
<gene>
    <name evidence="7" type="ORF">J2Z66_001445</name>
</gene>
<feature type="transmembrane region" description="Helical" evidence="5">
    <location>
        <begin position="44"/>
        <end position="63"/>
    </location>
</feature>
<dbReference type="EMBL" id="JAGGLB010000003">
    <property type="protein sequence ID" value="MBP1989847.1"/>
    <property type="molecule type" value="Genomic_DNA"/>
</dbReference>
<dbReference type="Pfam" id="PF12698">
    <property type="entry name" value="ABC2_membrane_3"/>
    <property type="match status" value="1"/>
</dbReference>
<evidence type="ECO:0000256" key="3">
    <source>
        <dbReference type="ARBA" id="ARBA00022989"/>
    </source>
</evidence>
<feature type="transmembrane region" description="Helical" evidence="5">
    <location>
        <begin position="89"/>
        <end position="109"/>
    </location>
</feature>
<feature type="domain" description="ABC-2 type transporter transmembrane" evidence="6">
    <location>
        <begin position="46"/>
        <end position="222"/>
    </location>
</feature>
<comment type="subcellular location">
    <subcellularLocation>
        <location evidence="1">Membrane</location>
        <topology evidence="1">Multi-pass membrane protein</topology>
    </subcellularLocation>
</comment>
<accession>A0ABS4IQJ6</accession>
<organism evidence="7 8">
    <name type="scientific">Paenibacillus eucommiae</name>
    <dbReference type="NCBI Taxonomy" id="1355755"/>
    <lineage>
        <taxon>Bacteria</taxon>
        <taxon>Bacillati</taxon>
        <taxon>Bacillota</taxon>
        <taxon>Bacilli</taxon>
        <taxon>Bacillales</taxon>
        <taxon>Paenibacillaceae</taxon>
        <taxon>Paenibacillus</taxon>
    </lineage>
</organism>
<evidence type="ECO:0000313" key="8">
    <source>
        <dbReference type="Proteomes" id="UP001519287"/>
    </source>
</evidence>
<feature type="transmembrane region" description="Helical" evidence="5">
    <location>
        <begin position="149"/>
        <end position="169"/>
    </location>
</feature>
<dbReference type="PANTHER" id="PTHR43077:SF10">
    <property type="entry name" value="TRANSPORT PERMEASE PROTEIN"/>
    <property type="match status" value="1"/>
</dbReference>
<sequence>MTIFHFALKRSFSNTTNLLLLTLFPIACIFLPEGEILPYLPYGYHYFGIILLFVGIRLTSIILEDRERGVVKRLAVAPVSYFHYLSQNLLAYAIILIIQCTVVVYGGVLYGQELYQPNALLLLYISFSFTSLALALAWISFYRRRGISFLIYMSLTFLVVLLGGLMMPLEMFPDLLKRIAAIFPTYWLAKGLDWIVFGENKLDFLLINGVLWLYTIVFVIIGSTRTIH</sequence>
<keyword evidence="4 5" id="KW-0472">Membrane</keyword>
<proteinExistence type="predicted"/>
<evidence type="ECO:0000256" key="4">
    <source>
        <dbReference type="ARBA" id="ARBA00023136"/>
    </source>
</evidence>
<name>A0ABS4IQJ6_9BACL</name>
<comment type="caution">
    <text evidence="7">The sequence shown here is derived from an EMBL/GenBank/DDBJ whole genome shotgun (WGS) entry which is preliminary data.</text>
</comment>
<keyword evidence="3 5" id="KW-1133">Transmembrane helix</keyword>
<dbReference type="InterPro" id="IPR051328">
    <property type="entry name" value="T7SS_ABC-Transporter"/>
</dbReference>
<reference evidence="7 8" key="1">
    <citation type="submission" date="2021-03" db="EMBL/GenBank/DDBJ databases">
        <title>Genomic Encyclopedia of Type Strains, Phase IV (KMG-IV): sequencing the most valuable type-strain genomes for metagenomic binning, comparative biology and taxonomic classification.</title>
        <authorList>
            <person name="Goeker M."/>
        </authorList>
    </citation>
    <scope>NUCLEOTIDE SEQUENCE [LARGE SCALE GENOMIC DNA]</scope>
    <source>
        <strain evidence="7 8">DSM 26048</strain>
    </source>
</reference>
<feature type="transmembrane region" description="Helical" evidence="5">
    <location>
        <begin position="121"/>
        <end position="142"/>
    </location>
</feature>
<evidence type="ECO:0000313" key="7">
    <source>
        <dbReference type="EMBL" id="MBP1989847.1"/>
    </source>
</evidence>
<dbReference type="RefSeq" id="WP_209970638.1">
    <property type="nucleotide sequence ID" value="NZ_JAGGLB010000003.1"/>
</dbReference>
<feature type="transmembrane region" description="Helical" evidence="5">
    <location>
        <begin position="204"/>
        <end position="222"/>
    </location>
</feature>
<dbReference type="InterPro" id="IPR013525">
    <property type="entry name" value="ABC2_TM"/>
</dbReference>
<dbReference type="Proteomes" id="UP001519287">
    <property type="component" value="Unassembled WGS sequence"/>
</dbReference>
<evidence type="ECO:0000256" key="5">
    <source>
        <dbReference type="SAM" id="Phobius"/>
    </source>
</evidence>
<protein>
    <submittedName>
        <fullName evidence="7">ABC-2 type transport system permease protein</fullName>
    </submittedName>
</protein>
<keyword evidence="2 5" id="KW-0812">Transmembrane</keyword>
<evidence type="ECO:0000256" key="1">
    <source>
        <dbReference type="ARBA" id="ARBA00004141"/>
    </source>
</evidence>
<evidence type="ECO:0000259" key="6">
    <source>
        <dbReference type="Pfam" id="PF12698"/>
    </source>
</evidence>
<keyword evidence="8" id="KW-1185">Reference proteome</keyword>
<dbReference type="PANTHER" id="PTHR43077">
    <property type="entry name" value="TRANSPORT PERMEASE YVFS-RELATED"/>
    <property type="match status" value="1"/>
</dbReference>